<reference evidence="4 5" key="2">
    <citation type="submission" date="2007-06" db="EMBL/GenBank/DDBJ databases">
        <title>Draft genome sequence of Pseudoflavonifractor capillosus ATCC 29799.</title>
        <authorList>
            <person name="Sudarsanam P."/>
            <person name="Ley R."/>
            <person name="Guruge J."/>
            <person name="Turnbaugh P.J."/>
            <person name="Mahowald M."/>
            <person name="Liep D."/>
            <person name="Gordon J."/>
        </authorList>
    </citation>
    <scope>NUCLEOTIDE SEQUENCE [LARGE SCALE GENOMIC DNA]</scope>
    <source>
        <strain evidence="4 5">ATCC 29799</strain>
    </source>
</reference>
<reference evidence="4 5" key="1">
    <citation type="submission" date="2007-04" db="EMBL/GenBank/DDBJ databases">
        <authorList>
            <person name="Fulton L."/>
            <person name="Clifton S."/>
            <person name="Fulton B."/>
            <person name="Xu J."/>
            <person name="Minx P."/>
            <person name="Pepin K.H."/>
            <person name="Johnson M."/>
            <person name="Thiruvilangam P."/>
            <person name="Bhonagiri V."/>
            <person name="Nash W.E."/>
            <person name="Mardis E.R."/>
            <person name="Wilson R.K."/>
        </authorList>
    </citation>
    <scope>NUCLEOTIDE SEQUENCE [LARGE SCALE GENOMIC DNA]</scope>
    <source>
        <strain evidence="4 5">ATCC 29799</strain>
    </source>
</reference>
<dbReference type="Gene3D" id="3.10.310.50">
    <property type="match status" value="1"/>
</dbReference>
<accession>A6NPP1</accession>
<evidence type="ECO:0000313" key="5">
    <source>
        <dbReference type="Proteomes" id="UP000003639"/>
    </source>
</evidence>
<feature type="domain" description="TPM" evidence="3">
    <location>
        <begin position="81"/>
        <end position="204"/>
    </location>
</feature>
<sequence length="401" mass="42108">MGRDRPVPQTNGAPERAQRQPPERRNIMKIFQKTGVAVLVMCIAIAAAVGIGVWRQPAAAVGSQTGSLDTGLDTAYYTKFVDDGADLLSGSAEETIALYNANWDNRYNSVVGVVTMASVPSDVQTLDDFANYAYQLGADLGVGENDAVLVISVTDEGYYLATGDNFATMLPDSKVDSFMQEYLGGDFSAGKYEAGILNMYSGLNDLYYTNFGAGNDTLPDTSYENGYYYSYSYSWVVWLVVGLIVLVVILSAVDRSRYNVYRSRYYGMATPPYMFRPILFWHRPGSYWYRRHWHQPPPPPPGGPRGPGGPGGPGRPGGGNLGGFGGVGNRGPRGGGTFGGRPSGSGRSGGVGGGGTFRSGGFGGSRGGGSFGGSRGGFGGGSRGGGSFGGGRGGGSFGGRR</sequence>
<dbReference type="eggNOG" id="COG1512">
    <property type="taxonomic scope" value="Bacteria"/>
</dbReference>
<feature type="compositionally biased region" description="Gly residues" evidence="1">
    <location>
        <begin position="305"/>
        <end position="401"/>
    </location>
</feature>
<proteinExistence type="predicted"/>
<feature type="region of interest" description="Disordered" evidence="1">
    <location>
        <begin position="1"/>
        <end position="21"/>
    </location>
</feature>
<feature type="region of interest" description="Disordered" evidence="1">
    <location>
        <begin position="298"/>
        <end position="401"/>
    </location>
</feature>
<evidence type="ECO:0000256" key="2">
    <source>
        <dbReference type="SAM" id="Phobius"/>
    </source>
</evidence>
<evidence type="ECO:0000256" key="1">
    <source>
        <dbReference type="SAM" id="MobiDB-lite"/>
    </source>
</evidence>
<feature type="transmembrane region" description="Helical" evidence="2">
    <location>
        <begin position="34"/>
        <end position="54"/>
    </location>
</feature>
<keyword evidence="2" id="KW-0472">Membrane</keyword>
<evidence type="ECO:0000313" key="4">
    <source>
        <dbReference type="EMBL" id="EDN02123.1"/>
    </source>
</evidence>
<dbReference type="Pfam" id="PF04536">
    <property type="entry name" value="TPM_phosphatase"/>
    <property type="match status" value="1"/>
</dbReference>
<protein>
    <recommendedName>
        <fullName evidence="3">TPM domain-containing protein</fullName>
    </recommendedName>
</protein>
<name>A6NPP1_9FIRM</name>
<dbReference type="OrthoDB" id="1864189at2"/>
<dbReference type="EMBL" id="AAXG02000001">
    <property type="protein sequence ID" value="EDN02123.1"/>
    <property type="molecule type" value="Genomic_DNA"/>
</dbReference>
<dbReference type="InterPro" id="IPR007621">
    <property type="entry name" value="TPM_dom"/>
</dbReference>
<evidence type="ECO:0000259" key="3">
    <source>
        <dbReference type="Pfam" id="PF04536"/>
    </source>
</evidence>
<comment type="caution">
    <text evidence="4">The sequence shown here is derived from an EMBL/GenBank/DDBJ whole genome shotgun (WGS) entry which is preliminary data.</text>
</comment>
<gene>
    <name evidence="4" type="ORF">BACCAP_00157</name>
</gene>
<organism evidence="4 5">
    <name type="scientific">Pseudoflavonifractor capillosus ATCC 29799</name>
    <dbReference type="NCBI Taxonomy" id="411467"/>
    <lineage>
        <taxon>Bacteria</taxon>
        <taxon>Bacillati</taxon>
        <taxon>Bacillota</taxon>
        <taxon>Clostridia</taxon>
        <taxon>Eubacteriales</taxon>
        <taxon>Oscillospiraceae</taxon>
        <taxon>Pseudoflavonifractor</taxon>
    </lineage>
</organism>
<keyword evidence="2" id="KW-0812">Transmembrane</keyword>
<dbReference type="AlphaFoldDB" id="A6NPP1"/>
<dbReference type="STRING" id="411467.BACCAP_00157"/>
<keyword evidence="2" id="KW-1133">Transmembrane helix</keyword>
<dbReference type="Proteomes" id="UP000003639">
    <property type="component" value="Unassembled WGS sequence"/>
</dbReference>
<feature type="transmembrane region" description="Helical" evidence="2">
    <location>
        <begin position="235"/>
        <end position="253"/>
    </location>
</feature>
<keyword evidence="5" id="KW-1185">Reference proteome</keyword>